<protein>
    <submittedName>
        <fullName evidence="1">Uncharacterized protein</fullName>
    </submittedName>
</protein>
<proteinExistence type="predicted"/>
<comment type="caution">
    <text evidence="1">The sequence shown here is derived from an EMBL/GenBank/DDBJ whole genome shotgun (WGS) entry which is preliminary data.</text>
</comment>
<evidence type="ECO:0000313" key="1">
    <source>
        <dbReference type="EMBL" id="PON33597.1"/>
    </source>
</evidence>
<gene>
    <name evidence="1" type="ORF">PanWU01x14_351220</name>
</gene>
<organism evidence="1 2">
    <name type="scientific">Parasponia andersonii</name>
    <name type="common">Sponia andersonii</name>
    <dbReference type="NCBI Taxonomy" id="3476"/>
    <lineage>
        <taxon>Eukaryota</taxon>
        <taxon>Viridiplantae</taxon>
        <taxon>Streptophyta</taxon>
        <taxon>Embryophyta</taxon>
        <taxon>Tracheophyta</taxon>
        <taxon>Spermatophyta</taxon>
        <taxon>Magnoliopsida</taxon>
        <taxon>eudicotyledons</taxon>
        <taxon>Gunneridae</taxon>
        <taxon>Pentapetalae</taxon>
        <taxon>rosids</taxon>
        <taxon>fabids</taxon>
        <taxon>Rosales</taxon>
        <taxon>Cannabaceae</taxon>
        <taxon>Parasponia</taxon>
    </lineage>
</organism>
<keyword evidence="2" id="KW-1185">Reference proteome</keyword>
<name>A0A2P5AAM7_PARAD</name>
<reference evidence="2" key="1">
    <citation type="submission" date="2016-06" db="EMBL/GenBank/DDBJ databases">
        <title>Parallel loss of symbiosis genes in relatives of nitrogen-fixing non-legume Parasponia.</title>
        <authorList>
            <person name="Van Velzen R."/>
            <person name="Holmer R."/>
            <person name="Bu F."/>
            <person name="Rutten L."/>
            <person name="Van Zeijl A."/>
            <person name="Liu W."/>
            <person name="Santuari L."/>
            <person name="Cao Q."/>
            <person name="Sharma T."/>
            <person name="Shen D."/>
            <person name="Roswanjaya Y."/>
            <person name="Wardhani T."/>
            <person name="Kalhor M.S."/>
            <person name="Jansen J."/>
            <person name="Van den Hoogen J."/>
            <person name="Gungor B."/>
            <person name="Hartog M."/>
            <person name="Hontelez J."/>
            <person name="Verver J."/>
            <person name="Yang W.-C."/>
            <person name="Schijlen E."/>
            <person name="Repin R."/>
            <person name="Schilthuizen M."/>
            <person name="Schranz E."/>
            <person name="Heidstra R."/>
            <person name="Miyata K."/>
            <person name="Fedorova E."/>
            <person name="Kohlen W."/>
            <person name="Bisseling T."/>
            <person name="Smit S."/>
            <person name="Geurts R."/>
        </authorList>
    </citation>
    <scope>NUCLEOTIDE SEQUENCE [LARGE SCALE GENOMIC DNA]</scope>
    <source>
        <strain evidence="2">cv. WU1-14</strain>
    </source>
</reference>
<dbReference type="EMBL" id="JXTB01000716">
    <property type="protein sequence ID" value="PON33597.1"/>
    <property type="molecule type" value="Genomic_DNA"/>
</dbReference>
<sequence>MRKEDRESRHGYSWLESRVVYMKVDLEGSKVWDSTMGFETKLLVNLSSSGWPLRFQTPHSARTFMTCYLV</sequence>
<dbReference type="AlphaFoldDB" id="A0A2P5AAM7"/>
<evidence type="ECO:0000313" key="2">
    <source>
        <dbReference type="Proteomes" id="UP000237105"/>
    </source>
</evidence>
<dbReference type="Proteomes" id="UP000237105">
    <property type="component" value="Unassembled WGS sequence"/>
</dbReference>
<accession>A0A2P5AAM7</accession>